<feature type="domain" description="DUF4340" evidence="2">
    <location>
        <begin position="68"/>
        <end position="247"/>
    </location>
</feature>
<reference evidence="3" key="2">
    <citation type="journal article" date="2021" name="Microbiome">
        <title>Successional dynamics and alternative stable states in a saline activated sludge microbial community over 9 years.</title>
        <authorList>
            <person name="Wang Y."/>
            <person name="Ye J."/>
            <person name="Ju F."/>
            <person name="Liu L."/>
            <person name="Boyd J.A."/>
            <person name="Deng Y."/>
            <person name="Parks D.H."/>
            <person name="Jiang X."/>
            <person name="Yin X."/>
            <person name="Woodcroft B.J."/>
            <person name="Tyson G.W."/>
            <person name="Hugenholtz P."/>
            <person name="Polz M.F."/>
            <person name="Zhang T."/>
        </authorList>
    </citation>
    <scope>NUCLEOTIDE SEQUENCE</scope>
    <source>
        <strain evidence="3">HKST-UBA01</strain>
    </source>
</reference>
<proteinExistence type="predicted"/>
<evidence type="ECO:0000313" key="3">
    <source>
        <dbReference type="EMBL" id="MCA9728677.1"/>
    </source>
</evidence>
<accession>A0A956M1Y8</accession>
<dbReference type="EMBL" id="JAGQHR010000447">
    <property type="protein sequence ID" value="MCA9728677.1"/>
    <property type="molecule type" value="Genomic_DNA"/>
</dbReference>
<dbReference type="Pfam" id="PF14238">
    <property type="entry name" value="DUF4340"/>
    <property type="match status" value="1"/>
</dbReference>
<sequence>MNARTTILLGVILVILGVVATLTESNRKKQWKPAGNKLFPAYEADRVDQIDIDKGNLHVALAKKNGQWVVATEKGMPADTSLVNSILGSMRGLSSDDLVSTKGESHAALEVDSTGVNVDIKGGGQDLAHLIVGKPGPDYMSTYIRPTGQDNVYRVPVYLRTQVDRGDQTWRNKTVLKLAKEDLASYTTQDSSGTVTVEQTDGEWKMTAPREGAVRQDLLPILLQSLTNITARDFADSISSLADVGLDPAKRSLEIVTTAGAHYKIDIGDETEQRQNYVKREGNDTVFLVPAGRWNTVFRPADELAPPEAPAPAAETTGAASGD</sequence>
<name>A0A956M1Y8_UNCEI</name>
<evidence type="ECO:0000313" key="4">
    <source>
        <dbReference type="Proteomes" id="UP000697710"/>
    </source>
</evidence>
<dbReference type="Proteomes" id="UP000697710">
    <property type="component" value="Unassembled WGS sequence"/>
</dbReference>
<reference evidence="3" key="1">
    <citation type="submission" date="2020-04" db="EMBL/GenBank/DDBJ databases">
        <authorList>
            <person name="Zhang T."/>
        </authorList>
    </citation>
    <scope>NUCLEOTIDE SEQUENCE</scope>
    <source>
        <strain evidence="3">HKST-UBA01</strain>
    </source>
</reference>
<organism evidence="3 4">
    <name type="scientific">Eiseniibacteriota bacterium</name>
    <dbReference type="NCBI Taxonomy" id="2212470"/>
    <lineage>
        <taxon>Bacteria</taxon>
        <taxon>Candidatus Eiseniibacteriota</taxon>
    </lineage>
</organism>
<evidence type="ECO:0000256" key="1">
    <source>
        <dbReference type="SAM" id="MobiDB-lite"/>
    </source>
</evidence>
<gene>
    <name evidence="3" type="ORF">KC729_13390</name>
</gene>
<feature type="compositionally biased region" description="Low complexity" evidence="1">
    <location>
        <begin position="303"/>
        <end position="323"/>
    </location>
</feature>
<dbReference type="AlphaFoldDB" id="A0A956M1Y8"/>
<comment type="caution">
    <text evidence="3">The sequence shown here is derived from an EMBL/GenBank/DDBJ whole genome shotgun (WGS) entry which is preliminary data.</text>
</comment>
<feature type="region of interest" description="Disordered" evidence="1">
    <location>
        <begin position="301"/>
        <end position="323"/>
    </location>
</feature>
<dbReference type="InterPro" id="IPR025641">
    <property type="entry name" value="DUF4340"/>
</dbReference>
<evidence type="ECO:0000259" key="2">
    <source>
        <dbReference type="Pfam" id="PF14238"/>
    </source>
</evidence>
<protein>
    <submittedName>
        <fullName evidence="3">DUF4340 domain-containing protein</fullName>
    </submittedName>
</protein>